<organism evidence="4 5">
    <name type="scientific">Roseovarius spongiae</name>
    <dbReference type="NCBI Taxonomy" id="2320272"/>
    <lineage>
        <taxon>Bacteria</taxon>
        <taxon>Pseudomonadati</taxon>
        <taxon>Pseudomonadota</taxon>
        <taxon>Alphaproteobacteria</taxon>
        <taxon>Rhodobacterales</taxon>
        <taxon>Roseobacteraceae</taxon>
        <taxon>Roseovarius</taxon>
    </lineage>
</organism>
<dbReference type="SMART" id="SM00903">
    <property type="entry name" value="Flavin_Reduct"/>
    <property type="match status" value="1"/>
</dbReference>
<accession>A0A3A8B7B7</accession>
<comment type="caution">
    <text evidence="4">The sequence shown here is derived from an EMBL/GenBank/DDBJ whole genome shotgun (WGS) entry which is preliminary data.</text>
</comment>
<feature type="domain" description="Flavin reductase like" evidence="3">
    <location>
        <begin position="20"/>
        <end position="163"/>
    </location>
</feature>
<dbReference type="GO" id="GO:0010181">
    <property type="term" value="F:FMN binding"/>
    <property type="evidence" value="ECO:0007669"/>
    <property type="project" value="InterPro"/>
</dbReference>
<evidence type="ECO:0000313" key="4">
    <source>
        <dbReference type="EMBL" id="RKF12573.1"/>
    </source>
</evidence>
<dbReference type="AlphaFoldDB" id="A0A3A8B7B7"/>
<dbReference type="GO" id="GO:0042602">
    <property type="term" value="F:riboflavin reductase (NADPH) activity"/>
    <property type="evidence" value="ECO:0007669"/>
    <property type="project" value="TreeGrafter"/>
</dbReference>
<dbReference type="InterPro" id="IPR012349">
    <property type="entry name" value="Split_barrel_FMN-bd"/>
</dbReference>
<name>A0A3A8B7B7_9RHOB</name>
<dbReference type="Pfam" id="PF01613">
    <property type="entry name" value="Flavin_Reduct"/>
    <property type="match status" value="1"/>
</dbReference>
<dbReference type="EMBL" id="RAPE01000006">
    <property type="protein sequence ID" value="RKF12573.1"/>
    <property type="molecule type" value="Genomic_DNA"/>
</dbReference>
<keyword evidence="2" id="KW-0560">Oxidoreductase</keyword>
<proteinExistence type="inferred from homology"/>
<dbReference type="InterPro" id="IPR002563">
    <property type="entry name" value="Flavin_Rdtase-like_dom"/>
</dbReference>
<sequence length="331" mass="35657">MADCDRLEKTALTSALRDAFGAFATGVTVVTTLAQDGRPVGFTANSFTSVSLDPPLLLICIGKTSSNLATFRTAESFAVNILADGQDAIAGRFAAPLDDRFKDTAWTSGRQGAPLLPDVAAWFDCRVHEVIDAGDHVVLIGRIDAFERSTRTPMIYLQGQYLSPPRTGNAARNGGGAIRAGCILGAGERVLMQREGGGWGLPMSTPSTSLRAARANMEEQLAGLGLGVEWNVLYSLFDDPDDAGTWVFFHGRIEPSDTLPEDMRLFDLDALPLDQVAARPVRAMLRRYALECRAEAFGLYVDAARHIGHVARFAGAPTQWDATLNNGEKVQ</sequence>
<dbReference type="Proteomes" id="UP000281128">
    <property type="component" value="Unassembled WGS sequence"/>
</dbReference>
<evidence type="ECO:0000259" key="3">
    <source>
        <dbReference type="SMART" id="SM00903"/>
    </source>
</evidence>
<reference evidence="4 5" key="1">
    <citation type="submission" date="2018-09" db="EMBL/GenBank/DDBJ databases">
        <title>Roseovarius spongiae sp. nov., isolated from a marine sponge.</title>
        <authorList>
            <person name="Zhuang L."/>
            <person name="Luo L."/>
        </authorList>
    </citation>
    <scope>NUCLEOTIDE SEQUENCE [LARGE SCALE GENOMIC DNA]</scope>
    <source>
        <strain evidence="4 5">HN-E21</strain>
    </source>
</reference>
<dbReference type="Gene3D" id="2.30.110.10">
    <property type="entry name" value="Electron Transport, Fmn-binding Protein, Chain A"/>
    <property type="match status" value="1"/>
</dbReference>
<dbReference type="InterPro" id="IPR050268">
    <property type="entry name" value="NADH-dep_flavin_reductase"/>
</dbReference>
<dbReference type="OrthoDB" id="9792858at2"/>
<dbReference type="SUPFAM" id="SSF50475">
    <property type="entry name" value="FMN-binding split barrel"/>
    <property type="match status" value="1"/>
</dbReference>
<dbReference type="RefSeq" id="WP_121168725.1">
    <property type="nucleotide sequence ID" value="NZ_RAPE01000006.1"/>
</dbReference>
<protein>
    <submittedName>
        <fullName evidence="4">Flavin reductase</fullName>
    </submittedName>
</protein>
<gene>
    <name evidence="4" type="ORF">D6850_16525</name>
</gene>
<dbReference type="PANTHER" id="PTHR30466:SF11">
    <property type="entry name" value="FLAVIN-DEPENDENT MONOOXYGENASE, REDUCTASE SUBUNIT HSAB"/>
    <property type="match status" value="1"/>
</dbReference>
<comment type="similarity">
    <text evidence="1">Belongs to the non-flavoprotein flavin reductase family.</text>
</comment>
<dbReference type="PANTHER" id="PTHR30466">
    <property type="entry name" value="FLAVIN REDUCTASE"/>
    <property type="match status" value="1"/>
</dbReference>
<keyword evidence="5" id="KW-1185">Reference proteome</keyword>
<evidence type="ECO:0000256" key="1">
    <source>
        <dbReference type="ARBA" id="ARBA00008898"/>
    </source>
</evidence>
<dbReference type="Gene3D" id="3.90.79.10">
    <property type="entry name" value="Nucleoside Triphosphate Pyrophosphohydrolase"/>
    <property type="match status" value="1"/>
</dbReference>
<evidence type="ECO:0000313" key="5">
    <source>
        <dbReference type="Proteomes" id="UP000281128"/>
    </source>
</evidence>
<evidence type="ECO:0000256" key="2">
    <source>
        <dbReference type="ARBA" id="ARBA00023002"/>
    </source>
</evidence>